<name>V4J854_PSEL2</name>
<evidence type="ECO:0000313" key="2">
    <source>
        <dbReference type="Proteomes" id="UP000017820"/>
    </source>
</evidence>
<evidence type="ECO:0008006" key="3">
    <source>
        <dbReference type="Google" id="ProtNLM"/>
    </source>
</evidence>
<dbReference type="RefSeq" id="WP_023401029.1">
    <property type="nucleotide sequence ID" value="NZ_AUSV01000113.1"/>
</dbReference>
<dbReference type="Pfam" id="PF11066">
    <property type="entry name" value="DUF2867"/>
    <property type="match status" value="1"/>
</dbReference>
<accession>V4J854</accession>
<dbReference type="InterPro" id="IPR021295">
    <property type="entry name" value="DUF2867"/>
</dbReference>
<dbReference type="AlphaFoldDB" id="V4J854"/>
<evidence type="ECO:0000313" key="1">
    <source>
        <dbReference type="EMBL" id="ESP91427.1"/>
    </source>
</evidence>
<proteinExistence type="predicted"/>
<dbReference type="EMBL" id="AUSV01000113">
    <property type="protein sequence ID" value="ESP91427.1"/>
    <property type="molecule type" value="Genomic_DNA"/>
</dbReference>
<organism evidence="1 2">
    <name type="scientific">Pseudoalteromonas luteoviolacea (strain 2ta16)</name>
    <dbReference type="NCBI Taxonomy" id="1353533"/>
    <lineage>
        <taxon>Bacteria</taxon>
        <taxon>Pseudomonadati</taxon>
        <taxon>Pseudomonadota</taxon>
        <taxon>Gammaproteobacteria</taxon>
        <taxon>Alteromonadales</taxon>
        <taxon>Pseudoalteromonadaceae</taxon>
        <taxon>Pseudoalteromonas</taxon>
    </lineage>
</organism>
<dbReference type="Proteomes" id="UP000017820">
    <property type="component" value="Unassembled WGS sequence"/>
</dbReference>
<sequence length="167" mass="18821">MFSAISSLVAPFNDRLANKAQSNHFRDALVISRKQHALSPSETQHAIFNYMPSWITMLMRLRNRLVKLLGFKVGQANFTTSKTELEVGDQAGFVTVLEKFADEIICGAEDRHMHFYISVRLDTNNIIVSTLVNKKTLLGKAYVNAILPFHYVIARVVINSARKAGRI</sequence>
<dbReference type="PATRIC" id="fig|1353533.3.peg.4179"/>
<protein>
    <recommendedName>
        <fullName evidence="3">DUF2867 domain-containing protein</fullName>
    </recommendedName>
</protein>
<reference evidence="1 2" key="1">
    <citation type="submission" date="2013-07" db="EMBL/GenBank/DDBJ databases">
        <title>Draft genome sequence of Pseudoalteromonas luteoviolacea 2ta16.</title>
        <authorList>
            <person name="Allen E.E."/>
            <person name="Azam F."/>
            <person name="Podell S."/>
        </authorList>
    </citation>
    <scope>NUCLEOTIDE SEQUENCE [LARGE SCALE GENOMIC DNA]</scope>
    <source>
        <strain evidence="1 2">2ta16</strain>
    </source>
</reference>
<comment type="caution">
    <text evidence="1">The sequence shown here is derived from an EMBL/GenBank/DDBJ whole genome shotgun (WGS) entry which is preliminary data.</text>
</comment>
<gene>
    <name evidence="1" type="ORF">PL2TA16_00226</name>
</gene>